<dbReference type="SMART" id="SM00228">
    <property type="entry name" value="PDZ"/>
    <property type="match status" value="2"/>
</dbReference>
<evidence type="ECO:0000256" key="13">
    <source>
        <dbReference type="ARBA" id="ARBA00032850"/>
    </source>
</evidence>
<dbReference type="Gene3D" id="2.40.10.120">
    <property type="match status" value="1"/>
</dbReference>
<proteinExistence type="inferred from homology"/>
<keyword evidence="12" id="KW-0346">Stress response</keyword>
<evidence type="ECO:0000256" key="12">
    <source>
        <dbReference type="ARBA" id="ARBA00023016"/>
    </source>
</evidence>
<dbReference type="InterPro" id="IPR001940">
    <property type="entry name" value="Peptidase_S1C"/>
</dbReference>
<reference evidence="15" key="1">
    <citation type="submission" date="2018-06" db="EMBL/GenBank/DDBJ databases">
        <authorList>
            <person name="Zhirakovskaya E."/>
        </authorList>
    </citation>
    <scope>NUCLEOTIDE SEQUENCE</scope>
</reference>
<dbReference type="CDD" id="cd10839">
    <property type="entry name" value="cpPDZ1_DegP-like"/>
    <property type="match status" value="1"/>
</dbReference>
<dbReference type="NCBIfam" id="TIGR02037">
    <property type="entry name" value="degP_htrA_DO"/>
    <property type="match status" value="1"/>
</dbReference>
<comment type="similarity">
    <text evidence="3">Belongs to the peptidase S1C family.</text>
</comment>
<dbReference type="AlphaFoldDB" id="A0A3B0ZCQ9"/>
<keyword evidence="8" id="KW-0677">Repeat</keyword>
<dbReference type="GO" id="GO:0042597">
    <property type="term" value="C:periplasmic space"/>
    <property type="evidence" value="ECO:0007669"/>
    <property type="project" value="UniProtKB-SubCell"/>
</dbReference>
<dbReference type="PRINTS" id="PR00834">
    <property type="entry name" value="PROTEASES2C"/>
</dbReference>
<dbReference type="SUPFAM" id="SSF50494">
    <property type="entry name" value="Trypsin-like serine proteases"/>
    <property type="match status" value="1"/>
</dbReference>
<evidence type="ECO:0000256" key="6">
    <source>
        <dbReference type="ARBA" id="ARBA00022670"/>
    </source>
</evidence>
<dbReference type="Pfam" id="PF13365">
    <property type="entry name" value="Trypsin_2"/>
    <property type="match status" value="1"/>
</dbReference>
<evidence type="ECO:0000313" key="15">
    <source>
        <dbReference type="EMBL" id="VAW91195.1"/>
    </source>
</evidence>
<name>A0A3B0ZCQ9_9ZZZZ</name>
<evidence type="ECO:0000256" key="11">
    <source>
        <dbReference type="ARBA" id="ARBA00022825"/>
    </source>
</evidence>
<dbReference type="InterPro" id="IPR009003">
    <property type="entry name" value="Peptidase_S1_PA"/>
</dbReference>
<dbReference type="PANTHER" id="PTHR22939">
    <property type="entry name" value="SERINE PROTEASE FAMILY S1C HTRA-RELATED"/>
    <property type="match status" value="1"/>
</dbReference>
<dbReference type="InterPro" id="IPR036034">
    <property type="entry name" value="PDZ_sf"/>
</dbReference>
<dbReference type="GO" id="GO:0006508">
    <property type="term" value="P:proteolysis"/>
    <property type="evidence" value="ECO:0007669"/>
    <property type="project" value="UniProtKB-KW"/>
</dbReference>
<feature type="domain" description="PDZ" evidence="14">
    <location>
        <begin position="368"/>
        <end position="437"/>
    </location>
</feature>
<evidence type="ECO:0000256" key="8">
    <source>
        <dbReference type="ARBA" id="ARBA00022737"/>
    </source>
</evidence>
<gene>
    <name evidence="15" type="ORF">MNBD_GAMMA23-310</name>
</gene>
<dbReference type="InterPro" id="IPR001478">
    <property type="entry name" value="PDZ"/>
</dbReference>
<evidence type="ECO:0000256" key="10">
    <source>
        <dbReference type="ARBA" id="ARBA00022801"/>
    </source>
</evidence>
<dbReference type="Gene3D" id="2.30.42.10">
    <property type="match status" value="2"/>
</dbReference>
<accession>A0A3B0ZCQ9</accession>
<keyword evidence="11" id="KW-0720">Serine protease</keyword>
<evidence type="ECO:0000256" key="5">
    <source>
        <dbReference type="ARBA" id="ARBA00013958"/>
    </source>
</evidence>
<feature type="domain" description="PDZ" evidence="14">
    <location>
        <begin position="252"/>
        <end position="350"/>
    </location>
</feature>
<dbReference type="InterPro" id="IPR011782">
    <property type="entry name" value="Pept_S1C_Do"/>
</dbReference>
<dbReference type="GO" id="GO:0004252">
    <property type="term" value="F:serine-type endopeptidase activity"/>
    <property type="evidence" value="ECO:0007669"/>
    <property type="project" value="InterPro"/>
</dbReference>
<evidence type="ECO:0000256" key="2">
    <source>
        <dbReference type="ARBA" id="ARBA00004418"/>
    </source>
</evidence>
<evidence type="ECO:0000256" key="4">
    <source>
        <dbReference type="ARBA" id="ARBA00013035"/>
    </source>
</evidence>
<evidence type="ECO:0000256" key="3">
    <source>
        <dbReference type="ARBA" id="ARBA00010541"/>
    </source>
</evidence>
<dbReference type="EC" id="3.4.21.107" evidence="4"/>
<evidence type="ECO:0000259" key="14">
    <source>
        <dbReference type="PROSITE" id="PS50106"/>
    </source>
</evidence>
<dbReference type="PROSITE" id="PS50106">
    <property type="entry name" value="PDZ"/>
    <property type="match status" value="2"/>
</dbReference>
<evidence type="ECO:0000256" key="9">
    <source>
        <dbReference type="ARBA" id="ARBA00022764"/>
    </source>
</evidence>
<dbReference type="PANTHER" id="PTHR22939:SF130">
    <property type="entry name" value="PERIPLASMIC SERINE ENDOPROTEASE DEGP-LIKE-RELATED"/>
    <property type="match status" value="1"/>
</dbReference>
<comment type="subcellular location">
    <subcellularLocation>
        <location evidence="2">Periplasm</location>
    </subcellularLocation>
</comment>
<evidence type="ECO:0000256" key="7">
    <source>
        <dbReference type="ARBA" id="ARBA00022729"/>
    </source>
</evidence>
<evidence type="ECO:0000256" key="1">
    <source>
        <dbReference type="ARBA" id="ARBA00001772"/>
    </source>
</evidence>
<sequence>MFELNLKRRGVAVLLSFFFLSMVQASSLPDFTELAADNSPAVVNISTKQKVKASKKLPHGLQIPDLPEGSPWNDLFKRFFEDRENNEGFNSQSLGSGFIVDADGYIVTNHHVIKDADEILVRLSDRRELVAKLIGSDERSDIALLKIDADSLPVVKIGNSDKLKVGEWAMAIGSPFGFDHSISVGVVSAIGRSNLPNSNYVPFIQSDVAINPGNSGGPLFNLKGEVIGINSQIYTRSGGFMGLSFSIPINVAMNVVKQIKKDGHVTRGWLGVLIQEVNRELAESFGMKQPRGAAILKVIEDSPAEKAGFKIGDVIIKFGSKEIYRSSDLPLAVGTTEVGKKVKVKIIREGRTRTLRVKVEELPNQDELAEVRGSTKKIQVNKLGLSVMDISREQREQYGMDKRGILVKNVSVGAARDAGIRKGDILLKLNYKDINSVKGFKKVLKGLPKGKSVPVLIQRKKSPIFLAIKIPK</sequence>
<dbReference type="FunFam" id="2.40.10.120:FF:000007">
    <property type="entry name" value="Periplasmic serine endoprotease DegP-like"/>
    <property type="match status" value="1"/>
</dbReference>
<dbReference type="Pfam" id="PF13180">
    <property type="entry name" value="PDZ_2"/>
    <property type="match status" value="2"/>
</dbReference>
<organism evidence="15">
    <name type="scientific">hydrothermal vent metagenome</name>
    <dbReference type="NCBI Taxonomy" id="652676"/>
    <lineage>
        <taxon>unclassified sequences</taxon>
        <taxon>metagenomes</taxon>
        <taxon>ecological metagenomes</taxon>
    </lineage>
</organism>
<keyword evidence="10" id="KW-0378">Hydrolase</keyword>
<dbReference type="SUPFAM" id="SSF50156">
    <property type="entry name" value="PDZ domain-like"/>
    <property type="match status" value="2"/>
</dbReference>
<comment type="catalytic activity">
    <reaction evidence="1">
        <text>Acts on substrates that are at least partially unfolded. The cleavage site P1 residue is normally between a pair of hydrophobic residues, such as Val-|-Val.</text>
        <dbReference type="EC" id="3.4.21.107"/>
    </reaction>
</comment>
<keyword evidence="9" id="KW-0574">Periplasm</keyword>
<keyword evidence="6 15" id="KW-0645">Protease</keyword>
<keyword evidence="7" id="KW-0732">Signal</keyword>
<dbReference type="EMBL" id="UOFT01000006">
    <property type="protein sequence ID" value="VAW91195.1"/>
    <property type="molecule type" value="Genomic_DNA"/>
</dbReference>
<protein>
    <recommendedName>
        <fullName evidence="5">Probable periplasmic serine endoprotease DegP-like</fullName>
        <ecNumber evidence="4">3.4.21.107</ecNumber>
    </recommendedName>
    <alternativeName>
        <fullName evidence="13">Protease Do</fullName>
    </alternativeName>
</protein>